<feature type="non-terminal residue" evidence="1">
    <location>
        <position position="843"/>
    </location>
</feature>
<keyword evidence="2" id="KW-1185">Reference proteome</keyword>
<organism evidence="1 2">
    <name type="scientific">Coemansia helicoidea</name>
    <dbReference type="NCBI Taxonomy" id="1286919"/>
    <lineage>
        <taxon>Eukaryota</taxon>
        <taxon>Fungi</taxon>
        <taxon>Fungi incertae sedis</taxon>
        <taxon>Zoopagomycota</taxon>
        <taxon>Kickxellomycotina</taxon>
        <taxon>Kickxellomycetes</taxon>
        <taxon>Kickxellales</taxon>
        <taxon>Kickxellaceae</taxon>
        <taxon>Coemansia</taxon>
    </lineage>
</organism>
<dbReference type="Proteomes" id="UP001140087">
    <property type="component" value="Unassembled WGS sequence"/>
</dbReference>
<evidence type="ECO:0000313" key="1">
    <source>
        <dbReference type="EMBL" id="KAJ2797595.1"/>
    </source>
</evidence>
<name>A0ACC1KY30_9FUNG</name>
<dbReference type="EMBL" id="JANBUN010001562">
    <property type="protein sequence ID" value="KAJ2797595.1"/>
    <property type="molecule type" value="Genomic_DNA"/>
</dbReference>
<accession>A0ACC1KY30</accession>
<evidence type="ECO:0000313" key="2">
    <source>
        <dbReference type="Proteomes" id="UP001140087"/>
    </source>
</evidence>
<sequence>MQTLEAGVAGNIRPLARTRSRQQQQQRGRRRVGGHGPARAQRAQEHERPPQLVPQQAAAEEPRGAEAGGSAEDVAERCAAHPGSRNELWCETCEAAICGHCAQNAGHQAHTVVKLSAAYDDTFEAVEAMQVAMVRSLTETRQRSAVLDEAVAALGAEHAAALEAVARQAQRAGDDVDAAFAQAQAGLNARVDGCREWRGGLEETLRTVQGMVEEFSPAQMVMRRARILALLEAVERARPADWCAPLPAPAALRDLARPGWRYGSLHVPMVLELGRKRGHVRVAGDPFSAHGMVWRVEARRSRGPLGDPCLLVAVSCAEGCDAAAMAVSVHVADSAPGPKAARDQPQQHFRAEDSGQAWAKLAVREFTVCSLPALEEAQVLDSSGGVTVHVGVRPASFAELARVQDARIGALEAQVEELRRQQRRDTSDVRGWATSPRVPAGAARMRPAVERFSAAGSPLPSLAPGRQPRAMDSPTLLLAPLAGARGMGLPPHVQLRRSPPELALAASARRRANSSQVGMFGIARGSSNPSQVSVAQSQPEFSRPPPVADDGRPGSMLRRLSGWVVRARDSRGPHQPKRGRNPPPAAASPPQQPEGGDDDICDWTFLDGTLSPGFLRYSSYSTFGSGGAAGSTSTLPRSVGAPPAIPLPPVPAPPAPVAALAEEAEDDFAFDGAADIEREQALVDARAAAGGAGLLERYDSIVERVDALQLIANTVENSRDGFSESTLRRVSSELGVLRDGRMRRLAEARTQLSGLSPPVPRARPRMASPLIRPQTSCDMYRASNEPPGIATAAGAGSQSPVVTRKKSATFASDFDEPARLVEPQPSPTLSTRSGSLDRLAGGL</sequence>
<reference evidence="1" key="1">
    <citation type="submission" date="2022-07" db="EMBL/GenBank/DDBJ databases">
        <title>Phylogenomic reconstructions and comparative analyses of Kickxellomycotina fungi.</title>
        <authorList>
            <person name="Reynolds N.K."/>
            <person name="Stajich J.E."/>
            <person name="Barry K."/>
            <person name="Grigoriev I.V."/>
            <person name="Crous P."/>
            <person name="Smith M.E."/>
        </authorList>
    </citation>
    <scope>NUCLEOTIDE SEQUENCE</scope>
    <source>
        <strain evidence="1">BCRC 34780</strain>
    </source>
</reference>
<protein>
    <submittedName>
        <fullName evidence="1">Uncharacterized protein</fullName>
    </submittedName>
</protein>
<comment type="caution">
    <text evidence="1">The sequence shown here is derived from an EMBL/GenBank/DDBJ whole genome shotgun (WGS) entry which is preliminary data.</text>
</comment>
<gene>
    <name evidence="1" type="ORF">H4R21_004258</name>
</gene>
<proteinExistence type="predicted"/>